<comment type="caution">
    <text evidence="2">The sequence shown here is derived from an EMBL/GenBank/DDBJ whole genome shotgun (WGS) entry which is preliminary data.</text>
</comment>
<dbReference type="Proteomes" id="UP000676996">
    <property type="component" value="Unassembled WGS sequence"/>
</dbReference>
<accession>A0A8T4IJL9</accession>
<dbReference type="InterPro" id="IPR019027">
    <property type="entry name" value="Pilus_biogenesis_CpaD-related"/>
</dbReference>
<evidence type="ECO:0000313" key="2">
    <source>
        <dbReference type="EMBL" id="MBR0552366.1"/>
    </source>
</evidence>
<name>A0A8T4IJL9_9SPHN</name>
<feature type="compositionally biased region" description="Polar residues" evidence="1">
    <location>
        <begin position="204"/>
        <end position="213"/>
    </location>
</feature>
<evidence type="ECO:0000313" key="3">
    <source>
        <dbReference type="Proteomes" id="UP000676996"/>
    </source>
</evidence>
<gene>
    <name evidence="2" type="ORF">J7S20_07600</name>
</gene>
<feature type="region of interest" description="Disordered" evidence="1">
    <location>
        <begin position="189"/>
        <end position="213"/>
    </location>
</feature>
<protein>
    <submittedName>
        <fullName evidence="2">CpaD family pilus assembly protein</fullName>
    </submittedName>
</protein>
<dbReference type="EMBL" id="JAGRQC010000002">
    <property type="protein sequence ID" value="MBR0552366.1"/>
    <property type="molecule type" value="Genomic_DNA"/>
</dbReference>
<reference evidence="2" key="1">
    <citation type="submission" date="2021-04" db="EMBL/GenBank/DDBJ databases">
        <title>Ouciella asimina sp. nov., isolated from the surface seawater in the hydrothermal field of Okinawa Trough.</title>
        <authorList>
            <person name="Shuang W."/>
        </authorList>
    </citation>
    <scope>NUCLEOTIDE SEQUENCE</scope>
    <source>
        <strain evidence="2">LXI357</strain>
    </source>
</reference>
<evidence type="ECO:0000256" key="1">
    <source>
        <dbReference type="SAM" id="MobiDB-lite"/>
    </source>
</evidence>
<proteinExistence type="predicted"/>
<organism evidence="2 3">
    <name type="scientific">Stakelama marina</name>
    <dbReference type="NCBI Taxonomy" id="2826939"/>
    <lineage>
        <taxon>Bacteria</taxon>
        <taxon>Pseudomonadati</taxon>
        <taxon>Pseudomonadota</taxon>
        <taxon>Alphaproteobacteria</taxon>
        <taxon>Sphingomonadales</taxon>
        <taxon>Sphingomonadaceae</taxon>
        <taxon>Stakelama</taxon>
    </lineage>
</organism>
<dbReference type="RefSeq" id="WP_284053646.1">
    <property type="nucleotide sequence ID" value="NZ_JAGRQC010000002.1"/>
</dbReference>
<keyword evidence="3" id="KW-1185">Reference proteome</keyword>
<dbReference type="PROSITE" id="PS51257">
    <property type="entry name" value="PROKAR_LIPOPROTEIN"/>
    <property type="match status" value="1"/>
</dbReference>
<sequence length="213" mass="22135">MVSRLSILAPVASALLLAGCSGNGYRGLESQHQPVVSRSEYAIDLATQGNSLAPGEAQRLAGWMGSMRLGYGDRVYVDDPTGYAPAARDVVATEASRYGLLLSDTAPVTPGPIADGTVRVVVTRMRASVPDCPKYDGAEEFNFNGHTSANYGCATNSNLAAMVARPEDLVRGQAGADTSDTDSAIKAITTYREAKPTGADGLKTESTQSGGSN</sequence>
<dbReference type="AlphaFoldDB" id="A0A8T4IJL9"/>
<dbReference type="Pfam" id="PF09476">
    <property type="entry name" value="Pilus_CpaD"/>
    <property type="match status" value="1"/>
</dbReference>